<keyword evidence="3" id="KW-0804">Transcription</keyword>
<keyword evidence="5" id="KW-0614">Plasmid</keyword>
<sequence>MSDDAHPDVPMPASDPTDAAHDAWLDELAAGAHDDALVRLAAAAVAGEEAAAWDDPAFVEWWISRERSAAARATRRMSDAEFLAAGRALQALALARSVGVRWRGARPVLAVRDDELPTAPLVDLAVAAGVGRELWDEPVDAWVAHEEPRGEQHLALRIAGDSMEPLMHTGDTVLVALGRPLRAGTVIVARHPDDGYVCKRVKRVRARAVELESLAPGRPLISIPRDPGLVVGQVVAVWCHHCR</sequence>
<dbReference type="InterPro" id="IPR015927">
    <property type="entry name" value="Peptidase_S24_S26A/B/C"/>
</dbReference>
<evidence type="ECO:0000259" key="4">
    <source>
        <dbReference type="Pfam" id="PF00717"/>
    </source>
</evidence>
<keyword evidence="2" id="KW-0238">DNA-binding</keyword>
<dbReference type="HOGENOM" id="CLU_1141289_0_0_0"/>
<name>W0RR90_9BACT</name>
<dbReference type="AlphaFoldDB" id="W0RR90"/>
<gene>
    <name evidence="5" type="ORF">J421_5974</name>
</gene>
<dbReference type="EMBL" id="CP007130">
    <property type="protein sequence ID" value="AHG93509.1"/>
    <property type="molecule type" value="Genomic_DNA"/>
</dbReference>
<dbReference type="Pfam" id="PF00717">
    <property type="entry name" value="Peptidase_S24"/>
    <property type="match status" value="1"/>
</dbReference>
<evidence type="ECO:0000256" key="1">
    <source>
        <dbReference type="ARBA" id="ARBA00023015"/>
    </source>
</evidence>
<dbReference type="SUPFAM" id="SSF51306">
    <property type="entry name" value="LexA/Signal peptidase"/>
    <property type="match status" value="1"/>
</dbReference>
<keyword evidence="6" id="KW-1185">Reference proteome</keyword>
<dbReference type="RefSeq" id="WP_025414812.1">
    <property type="nucleotide sequence ID" value="NZ_CP007130.1"/>
</dbReference>
<dbReference type="eggNOG" id="COG2932">
    <property type="taxonomic scope" value="Bacteria"/>
</dbReference>
<organism evidence="5 6">
    <name type="scientific">Gemmatirosa kalamazoonensis</name>
    <dbReference type="NCBI Taxonomy" id="861299"/>
    <lineage>
        <taxon>Bacteria</taxon>
        <taxon>Pseudomonadati</taxon>
        <taxon>Gemmatimonadota</taxon>
        <taxon>Gemmatimonadia</taxon>
        <taxon>Gemmatimonadales</taxon>
        <taxon>Gemmatimonadaceae</taxon>
        <taxon>Gemmatirosa</taxon>
    </lineage>
</organism>
<reference evidence="5 6" key="1">
    <citation type="journal article" date="2014" name="Genome Announc.">
        <title>Genome Sequence and Methylome of Soil Bacterium Gemmatirosa kalamazoonensis KBS708T, a Member of the Rarely Cultivated Gemmatimonadetes Phylum.</title>
        <authorList>
            <person name="Debruyn J.M."/>
            <person name="Radosevich M."/>
            <person name="Wommack K.E."/>
            <person name="Polson S.W."/>
            <person name="Hauser L.J."/>
            <person name="Fawaz M.N."/>
            <person name="Korlach J."/>
            <person name="Tsai Y.C."/>
        </authorList>
    </citation>
    <scope>NUCLEOTIDE SEQUENCE [LARGE SCALE GENOMIC DNA]</scope>
    <source>
        <strain evidence="5 6">KBS708</strain>
        <plasmid evidence="6">Plasmid 2</plasmid>
    </source>
</reference>
<feature type="domain" description="Peptidase S24/S26A/S26B/S26C" evidence="4">
    <location>
        <begin position="120"/>
        <end position="234"/>
    </location>
</feature>
<keyword evidence="1" id="KW-0805">Transcription regulation</keyword>
<dbReference type="PANTHER" id="PTHR40661:SF1">
    <property type="entry name" value="HTH CRO_C1-TYPE DOMAIN-CONTAINING PROTEIN"/>
    <property type="match status" value="1"/>
</dbReference>
<dbReference type="GO" id="GO:0003677">
    <property type="term" value="F:DNA binding"/>
    <property type="evidence" value="ECO:0007669"/>
    <property type="project" value="UniProtKB-KW"/>
</dbReference>
<dbReference type="Proteomes" id="UP000019151">
    <property type="component" value="Plasmid 2"/>
</dbReference>
<evidence type="ECO:0000313" key="5">
    <source>
        <dbReference type="EMBL" id="AHG93509.1"/>
    </source>
</evidence>
<protein>
    <submittedName>
        <fullName evidence="5">Peptidase S24/S26A/S26B, conserved region</fullName>
    </submittedName>
</protein>
<geneLocation type="plasmid" evidence="5 6">
    <name>2</name>
</geneLocation>
<dbReference type="CDD" id="cd06529">
    <property type="entry name" value="S24_LexA-like"/>
    <property type="match status" value="1"/>
</dbReference>
<evidence type="ECO:0000256" key="3">
    <source>
        <dbReference type="ARBA" id="ARBA00023163"/>
    </source>
</evidence>
<evidence type="ECO:0000256" key="2">
    <source>
        <dbReference type="ARBA" id="ARBA00023125"/>
    </source>
</evidence>
<dbReference type="KEGG" id="gba:J421_5974"/>
<dbReference type="InterPro" id="IPR036286">
    <property type="entry name" value="LexA/Signal_pep-like_sf"/>
</dbReference>
<dbReference type="InParanoid" id="W0RR90"/>
<dbReference type="Gene3D" id="2.10.109.10">
    <property type="entry name" value="Umud Fragment, subunit A"/>
    <property type="match status" value="1"/>
</dbReference>
<proteinExistence type="predicted"/>
<dbReference type="PANTHER" id="PTHR40661">
    <property type="match status" value="1"/>
</dbReference>
<dbReference type="InterPro" id="IPR039418">
    <property type="entry name" value="LexA-like"/>
</dbReference>
<accession>W0RR90</accession>
<dbReference type="OrthoDB" id="528805at2"/>
<evidence type="ECO:0000313" key="6">
    <source>
        <dbReference type="Proteomes" id="UP000019151"/>
    </source>
</evidence>